<proteinExistence type="predicted"/>
<feature type="domain" description="DUF6298" evidence="1">
    <location>
        <begin position="121"/>
        <end position="290"/>
    </location>
</feature>
<dbReference type="OrthoDB" id="257148at2"/>
<evidence type="ECO:0000313" key="3">
    <source>
        <dbReference type="Proteomes" id="UP000315700"/>
    </source>
</evidence>
<dbReference type="AlphaFoldDB" id="A0A517SID7"/>
<reference evidence="2 3" key="1">
    <citation type="submission" date="2019-02" db="EMBL/GenBank/DDBJ databases">
        <title>Deep-cultivation of Planctomycetes and their phenomic and genomic characterization uncovers novel biology.</title>
        <authorList>
            <person name="Wiegand S."/>
            <person name="Jogler M."/>
            <person name="Boedeker C."/>
            <person name="Pinto D."/>
            <person name="Vollmers J."/>
            <person name="Rivas-Marin E."/>
            <person name="Kohn T."/>
            <person name="Peeters S.H."/>
            <person name="Heuer A."/>
            <person name="Rast P."/>
            <person name="Oberbeckmann S."/>
            <person name="Bunk B."/>
            <person name="Jeske O."/>
            <person name="Meyerdierks A."/>
            <person name="Storesund J.E."/>
            <person name="Kallscheuer N."/>
            <person name="Luecker S."/>
            <person name="Lage O.M."/>
            <person name="Pohl T."/>
            <person name="Merkel B.J."/>
            <person name="Hornburger P."/>
            <person name="Mueller R.-W."/>
            <person name="Bruemmer F."/>
            <person name="Labrenz M."/>
            <person name="Spormann A.M."/>
            <person name="Op den Camp H."/>
            <person name="Overmann J."/>
            <person name="Amann R."/>
            <person name="Jetten M.S.M."/>
            <person name="Mascher T."/>
            <person name="Medema M.H."/>
            <person name="Devos D.P."/>
            <person name="Kaster A.-K."/>
            <person name="Ovreas L."/>
            <person name="Rohde M."/>
            <person name="Galperin M.Y."/>
            <person name="Jogler C."/>
        </authorList>
    </citation>
    <scope>NUCLEOTIDE SEQUENCE [LARGE SCALE GENOMIC DNA]</scope>
    <source>
        <strain evidence="2 3">Pan44</strain>
    </source>
</reference>
<dbReference type="InParanoid" id="A0A517SID7"/>
<dbReference type="Proteomes" id="UP000315700">
    <property type="component" value="Chromosome"/>
</dbReference>
<dbReference type="RefSeq" id="WP_145032389.1">
    <property type="nucleotide sequence ID" value="NZ_CP036271.1"/>
</dbReference>
<accession>A0A517SID7</accession>
<evidence type="ECO:0000313" key="2">
    <source>
        <dbReference type="EMBL" id="QDT55893.1"/>
    </source>
</evidence>
<evidence type="ECO:0000259" key="1">
    <source>
        <dbReference type="Pfam" id="PF19815"/>
    </source>
</evidence>
<protein>
    <recommendedName>
        <fullName evidence="1">DUF6298 domain-containing protein</fullName>
    </recommendedName>
</protein>
<dbReference type="InterPro" id="IPR017853">
    <property type="entry name" value="GH"/>
</dbReference>
<sequence>MKEALLRSCVSAVIFCGITNPLVAGESLGPLRACPENPRYFAGPDGRAILLTGSHTWNNLQDIGVGDPPPEFPFEAYLDLLKRCDHNFIRLWRFEMTRWDSAKKPTQTWTDRKALYSIAPHPWKRTGPALARDGLPKFDLSRLDPEYFDRLRERVASAEKRGLYVSVMLFEGFGVWALADGWETHPFHADNNVNGINGDLNGDQKGQETHQLLAPEVLRLQEAYVRRVVDAVGDYDNVLYEIANESRAESYEWQAHLVRFIQELEQTRGKAHPVGMTFLMGPQDQWLKSDEKLLTGPADWISPSRNALDGFSYRTSPPPATGAKVILADTDHFFGVGGSADWAWKSMTRGHNPIFMDPFRNEVLGRAAPETWEPLRKSLGQLRQGSLRLNLNKAVPHGELASTGYCLASPSSGEYIVYVPAGRDVSIDLTRAPKRLVATWIDPIEGLKNLQQPVEGGRTLPLTAPFDGPAVLQINPAP</sequence>
<name>A0A517SID7_9PLAN</name>
<dbReference type="Gene3D" id="3.20.20.80">
    <property type="entry name" value="Glycosidases"/>
    <property type="match status" value="1"/>
</dbReference>
<gene>
    <name evidence="2" type="ORF">Pan44_39410</name>
</gene>
<dbReference type="InterPro" id="IPR046265">
    <property type="entry name" value="DUF6298"/>
</dbReference>
<organism evidence="2 3">
    <name type="scientific">Caulifigura coniformis</name>
    <dbReference type="NCBI Taxonomy" id="2527983"/>
    <lineage>
        <taxon>Bacteria</taxon>
        <taxon>Pseudomonadati</taxon>
        <taxon>Planctomycetota</taxon>
        <taxon>Planctomycetia</taxon>
        <taxon>Planctomycetales</taxon>
        <taxon>Planctomycetaceae</taxon>
        <taxon>Caulifigura</taxon>
    </lineage>
</organism>
<dbReference type="SUPFAM" id="SSF51445">
    <property type="entry name" value="(Trans)glycosidases"/>
    <property type="match status" value="1"/>
</dbReference>
<keyword evidence="3" id="KW-1185">Reference proteome</keyword>
<dbReference type="EMBL" id="CP036271">
    <property type="protein sequence ID" value="QDT55893.1"/>
    <property type="molecule type" value="Genomic_DNA"/>
</dbReference>
<dbReference type="Pfam" id="PF19815">
    <property type="entry name" value="DUF6298"/>
    <property type="match status" value="1"/>
</dbReference>
<dbReference type="KEGG" id="ccos:Pan44_39410"/>